<organism evidence="4">
    <name type="scientific">Aegilops tauschii</name>
    <name type="common">Tausch's goatgrass</name>
    <name type="synonym">Aegilops squarrosa</name>
    <dbReference type="NCBI Taxonomy" id="37682"/>
    <lineage>
        <taxon>Eukaryota</taxon>
        <taxon>Viridiplantae</taxon>
        <taxon>Streptophyta</taxon>
        <taxon>Embryophyta</taxon>
        <taxon>Tracheophyta</taxon>
        <taxon>Spermatophyta</taxon>
        <taxon>Magnoliopsida</taxon>
        <taxon>Liliopsida</taxon>
        <taxon>Poales</taxon>
        <taxon>Poaceae</taxon>
        <taxon>BOP clade</taxon>
        <taxon>Pooideae</taxon>
        <taxon>Triticodae</taxon>
        <taxon>Triticeae</taxon>
        <taxon>Triticinae</taxon>
        <taxon>Aegilops</taxon>
    </lineage>
</organism>
<dbReference type="Gene3D" id="1.25.40.20">
    <property type="entry name" value="Ankyrin repeat-containing domain"/>
    <property type="match status" value="2"/>
</dbReference>
<dbReference type="PANTHER" id="PTHR24186:SF50">
    <property type="entry name" value="ANKYRIN REPEAT-CONTAINING PROTEIN ITN1-LIKE ISOFORM X1"/>
    <property type="match status" value="1"/>
</dbReference>
<dbReference type="Pfam" id="PF12796">
    <property type="entry name" value="Ank_2"/>
    <property type="match status" value="2"/>
</dbReference>
<dbReference type="SMART" id="SM00248">
    <property type="entry name" value="ANK"/>
    <property type="match status" value="5"/>
</dbReference>
<dbReference type="SUPFAM" id="SSF48403">
    <property type="entry name" value="Ankyrin repeat"/>
    <property type="match status" value="1"/>
</dbReference>
<feature type="region of interest" description="Disordered" evidence="3">
    <location>
        <begin position="370"/>
        <end position="394"/>
    </location>
</feature>
<dbReference type="EnsemblPlants" id="EMT14679">
    <property type="protein sequence ID" value="EMT14679"/>
    <property type="gene ID" value="F775_02350"/>
</dbReference>
<proteinExistence type="predicted"/>
<dbReference type="GO" id="GO:0005886">
    <property type="term" value="C:plasma membrane"/>
    <property type="evidence" value="ECO:0007669"/>
    <property type="project" value="TreeGrafter"/>
</dbReference>
<dbReference type="PROSITE" id="PS50297">
    <property type="entry name" value="ANK_REP_REGION"/>
    <property type="match status" value="2"/>
</dbReference>
<accession>R7W9S4</accession>
<feature type="region of interest" description="Disordered" evidence="3">
    <location>
        <begin position="95"/>
        <end position="117"/>
    </location>
</feature>
<reference evidence="4" key="1">
    <citation type="submission" date="2015-06" db="UniProtKB">
        <authorList>
            <consortium name="EnsemblPlants"/>
        </authorList>
    </citation>
    <scope>IDENTIFICATION</scope>
</reference>
<dbReference type="InterPro" id="IPR036770">
    <property type="entry name" value="Ankyrin_rpt-contain_sf"/>
</dbReference>
<evidence type="ECO:0000256" key="1">
    <source>
        <dbReference type="ARBA" id="ARBA00022737"/>
    </source>
</evidence>
<evidence type="ECO:0000256" key="3">
    <source>
        <dbReference type="SAM" id="MobiDB-lite"/>
    </source>
</evidence>
<evidence type="ECO:0000313" key="4">
    <source>
        <dbReference type="EnsemblPlants" id="EMT14679"/>
    </source>
</evidence>
<evidence type="ECO:0000256" key="2">
    <source>
        <dbReference type="ARBA" id="ARBA00023043"/>
    </source>
</evidence>
<name>R7W9S4_AEGTA</name>
<dbReference type="PANTHER" id="PTHR24186">
    <property type="entry name" value="PROTEIN PHOSPHATASE 1 REGULATORY SUBUNIT"/>
    <property type="match status" value="1"/>
</dbReference>
<keyword evidence="2" id="KW-0040">ANK repeat</keyword>
<sequence>MDPALHQAAVHGSVASLRRLVAERPGILGSKTPHGNTALHIAAELGHGGFAEEALGVDEKLLVSWNADGDTPLHLAARAGKVDVVELLISRASAWPEEEPQHSPAESARPSSATAVSPRRPLLLLNRNVDLAYKRNRDRQSPLHVAASYGSTEAMVELLKQCPGVAEVVDSNGRNAFDVAITCGRVDALRCLLKHVHPEEIFNRVDHQGNTPLHLAASLRRNHSTFLLIKDRRVNPCALNRDGESARSLIEKRATTEELDTYEMYMWKKLSRHEANRCKSEQLPPLDSSLWLRRQRVGRDEFNVTTLVGTLIATFTLPGGLQPDRWHGHPRQQDRFQDLPLLQHRRHVQLRRGRLLSNHVGVAGLRAQARPGPAHLERQADVEPQAHKRRLPRHDPLVRDRRLHHHCANREVACVRCDCHRSQHSRPGGLRTFVLACFALQDYHTSYMKMNRAL</sequence>
<dbReference type="InterPro" id="IPR002110">
    <property type="entry name" value="Ankyrin_rpt"/>
</dbReference>
<protein>
    <submittedName>
        <fullName evidence="4">Uncharacterized protein</fullName>
    </submittedName>
</protein>
<dbReference type="PROSITE" id="PS50088">
    <property type="entry name" value="ANK_REPEAT"/>
    <property type="match status" value="2"/>
</dbReference>
<dbReference type="AlphaFoldDB" id="R7W9S4"/>
<keyword evidence="1" id="KW-0677">Repeat</keyword>
<feature type="compositionally biased region" description="Basic and acidic residues" evidence="3">
    <location>
        <begin position="375"/>
        <end position="386"/>
    </location>
</feature>
<dbReference type="Pfam" id="PF00023">
    <property type="entry name" value="Ank"/>
    <property type="match status" value="1"/>
</dbReference>